<evidence type="ECO:0000256" key="3">
    <source>
        <dbReference type="ARBA" id="ARBA00022723"/>
    </source>
</evidence>
<keyword evidence="10" id="KW-1185">Reference proteome</keyword>
<feature type="signal peptide" evidence="7">
    <location>
        <begin position="1"/>
        <end position="19"/>
    </location>
</feature>
<feature type="chain" id="PRO_5045187070" evidence="7">
    <location>
        <begin position="20"/>
        <end position="105"/>
    </location>
</feature>
<gene>
    <name evidence="9" type="ORF">JY500_12465</name>
</gene>
<evidence type="ECO:0000313" key="10">
    <source>
        <dbReference type="Proteomes" id="UP000663570"/>
    </source>
</evidence>
<evidence type="ECO:0000256" key="4">
    <source>
        <dbReference type="ARBA" id="ARBA00022982"/>
    </source>
</evidence>
<evidence type="ECO:0000259" key="8">
    <source>
        <dbReference type="PROSITE" id="PS51007"/>
    </source>
</evidence>
<keyword evidence="3 6" id="KW-0479">Metal-binding</keyword>
<accession>A0ABX7M3H4</accession>
<dbReference type="Proteomes" id="UP000663570">
    <property type="component" value="Chromosome"/>
</dbReference>
<evidence type="ECO:0000256" key="2">
    <source>
        <dbReference type="ARBA" id="ARBA00022617"/>
    </source>
</evidence>
<dbReference type="RefSeq" id="WP_206252771.1">
    <property type="nucleotide sequence ID" value="NZ_CP071060.1"/>
</dbReference>
<evidence type="ECO:0000256" key="6">
    <source>
        <dbReference type="PROSITE-ProRule" id="PRU00433"/>
    </source>
</evidence>
<proteinExistence type="predicted"/>
<dbReference type="SUPFAM" id="SSF46626">
    <property type="entry name" value="Cytochrome c"/>
    <property type="match status" value="1"/>
</dbReference>
<organism evidence="9 10">
    <name type="scientific">Niveibacterium microcysteis</name>
    <dbReference type="NCBI Taxonomy" id="2811415"/>
    <lineage>
        <taxon>Bacteria</taxon>
        <taxon>Pseudomonadati</taxon>
        <taxon>Pseudomonadota</taxon>
        <taxon>Betaproteobacteria</taxon>
        <taxon>Rhodocyclales</taxon>
        <taxon>Rhodocyclaceae</taxon>
        <taxon>Niveibacterium</taxon>
    </lineage>
</organism>
<keyword evidence="1" id="KW-0813">Transport</keyword>
<name>A0ABX7M3H4_9RHOO</name>
<feature type="domain" description="Cytochrome c" evidence="8">
    <location>
        <begin position="20"/>
        <end position="98"/>
    </location>
</feature>
<protein>
    <submittedName>
        <fullName evidence="9">Cytochrome c</fullName>
    </submittedName>
</protein>
<dbReference type="InterPro" id="IPR009056">
    <property type="entry name" value="Cyt_c-like_dom"/>
</dbReference>
<reference evidence="9 10" key="1">
    <citation type="submission" date="2021-02" db="EMBL/GenBank/DDBJ databases">
        <title>Niveibacterium changnyeongensis HC41.</title>
        <authorList>
            <person name="Kang M."/>
        </authorList>
    </citation>
    <scope>NUCLEOTIDE SEQUENCE [LARGE SCALE GENOMIC DNA]</scope>
    <source>
        <strain evidence="9 10">HC41</strain>
    </source>
</reference>
<evidence type="ECO:0000256" key="5">
    <source>
        <dbReference type="ARBA" id="ARBA00023004"/>
    </source>
</evidence>
<keyword evidence="5 6" id="KW-0408">Iron</keyword>
<dbReference type="PANTHER" id="PTHR33751:SF9">
    <property type="entry name" value="CYTOCHROME C4"/>
    <property type="match status" value="1"/>
</dbReference>
<keyword evidence="7" id="KW-0732">Signal</keyword>
<dbReference type="PROSITE" id="PS51007">
    <property type="entry name" value="CYTC"/>
    <property type="match status" value="1"/>
</dbReference>
<sequence length="105" mass="11085">MKILPLALLALLTMPLAQAGDAVKGKEKSTVCAACHGADGNSASPDFPKLAGQHEDYIVRALTDYKAGKRKNPIMMGMAAPLSKEDVADLAAYFSAQKGLVIVKR</sequence>
<dbReference type="InterPro" id="IPR050597">
    <property type="entry name" value="Cytochrome_c_Oxidase_Subunit"/>
</dbReference>
<keyword evidence="2 6" id="KW-0349">Heme</keyword>
<dbReference type="Pfam" id="PF00034">
    <property type="entry name" value="Cytochrom_C"/>
    <property type="match status" value="1"/>
</dbReference>
<dbReference type="EMBL" id="CP071060">
    <property type="protein sequence ID" value="QSI75328.1"/>
    <property type="molecule type" value="Genomic_DNA"/>
</dbReference>
<dbReference type="InterPro" id="IPR036909">
    <property type="entry name" value="Cyt_c-like_dom_sf"/>
</dbReference>
<dbReference type="Gene3D" id="1.10.760.10">
    <property type="entry name" value="Cytochrome c-like domain"/>
    <property type="match status" value="1"/>
</dbReference>
<keyword evidence="4" id="KW-0249">Electron transport</keyword>
<evidence type="ECO:0000256" key="1">
    <source>
        <dbReference type="ARBA" id="ARBA00022448"/>
    </source>
</evidence>
<dbReference type="PANTHER" id="PTHR33751">
    <property type="entry name" value="CBB3-TYPE CYTOCHROME C OXIDASE SUBUNIT FIXP"/>
    <property type="match status" value="1"/>
</dbReference>
<evidence type="ECO:0000256" key="7">
    <source>
        <dbReference type="SAM" id="SignalP"/>
    </source>
</evidence>
<evidence type="ECO:0000313" key="9">
    <source>
        <dbReference type="EMBL" id="QSI75328.1"/>
    </source>
</evidence>